<feature type="transmembrane region" description="Helical" evidence="1">
    <location>
        <begin position="87"/>
        <end position="107"/>
    </location>
</feature>
<feature type="transmembrane region" description="Helical" evidence="1">
    <location>
        <begin position="180"/>
        <end position="198"/>
    </location>
</feature>
<keyword evidence="5" id="KW-1185">Reference proteome</keyword>
<dbReference type="RefSeq" id="WP_048838257.1">
    <property type="nucleotide sequence ID" value="NZ_BAMV01000010.1"/>
</dbReference>
<reference evidence="2 4" key="1">
    <citation type="submission" date="2012-11" db="EMBL/GenBank/DDBJ databases">
        <title>Whole genome sequence of Acetobacter cibinongensis 4H-1.</title>
        <authorList>
            <person name="Azuma Y."/>
            <person name="Higashiura N."/>
            <person name="Hirakawa H."/>
            <person name="Matsushita K."/>
        </authorList>
    </citation>
    <scope>NUCLEOTIDE SEQUENCE [LARGE SCALE GENOMIC DNA]</scope>
    <source>
        <strain evidence="2 4">4H-1</strain>
    </source>
</reference>
<evidence type="ECO:0000313" key="3">
    <source>
        <dbReference type="EMBL" id="GEL58315.1"/>
    </source>
</evidence>
<keyword evidence="1" id="KW-0812">Transmembrane</keyword>
<feature type="transmembrane region" description="Helical" evidence="1">
    <location>
        <begin position="113"/>
        <end position="132"/>
    </location>
</feature>
<dbReference type="Proteomes" id="UP000032671">
    <property type="component" value="Unassembled WGS sequence"/>
</dbReference>
<keyword evidence="1" id="KW-0472">Membrane</keyword>
<dbReference type="Proteomes" id="UP000321891">
    <property type="component" value="Unassembled WGS sequence"/>
</dbReference>
<dbReference type="EMBL" id="BAMV01000010">
    <property type="protein sequence ID" value="GAN60189.1"/>
    <property type="molecule type" value="Genomic_DNA"/>
</dbReference>
<dbReference type="STRING" id="1231339.Abci_010_054"/>
<name>A0A0D6N2K1_9PROT</name>
<sequence length="340" mass="35767">MTVPASSFVLTWGWSLLCLAALGCQTVLMLVAAPFFTGWVERLGGRMAGECRYRVSGRWQEIRHQFTRPGLAEPDHKAGAGVVRAGFVLAVLGCGMVPVFMLLPAGFPAPGLLLISAVLVLASLFLSLPLVAQPGRYALNGYMVLIADILLLPALIPVLVMVGGQDLAAFLAQIRSLSPLGNGAPFVLMGVALFAVAWRTQQSDEEGACPLSGPDRGLWLLARDCVRLCWVTLAGDIAWSGTLSLPATAGMEAWGIGCLEGGGAWLVKVAIAAVLLALTHLVVLPLPKQGRVRLATVFLLGLLAWQVAYPVLTPQQEPSSTTAAAALQNPIYGDDGGVQP</sequence>
<evidence type="ECO:0000313" key="4">
    <source>
        <dbReference type="Proteomes" id="UP000032671"/>
    </source>
</evidence>
<evidence type="ECO:0000256" key="1">
    <source>
        <dbReference type="SAM" id="Phobius"/>
    </source>
</evidence>
<feature type="transmembrane region" description="Helical" evidence="1">
    <location>
        <begin position="265"/>
        <end position="287"/>
    </location>
</feature>
<reference evidence="3 5" key="2">
    <citation type="submission" date="2019-07" db="EMBL/GenBank/DDBJ databases">
        <title>Whole genome shotgun sequence of Acetobacter cibinongensis NBRC 16605.</title>
        <authorList>
            <person name="Hosoyama A."/>
            <person name="Uohara A."/>
            <person name="Ohji S."/>
            <person name="Ichikawa N."/>
        </authorList>
    </citation>
    <scope>NUCLEOTIDE SEQUENCE [LARGE SCALE GENOMIC DNA]</scope>
    <source>
        <strain evidence="3 5">NBRC 16605</strain>
    </source>
</reference>
<feature type="transmembrane region" description="Helical" evidence="1">
    <location>
        <begin position="12"/>
        <end position="37"/>
    </location>
</feature>
<accession>A0A6N3SLW1</accession>
<protein>
    <submittedName>
        <fullName evidence="2">Uncharacterized protein</fullName>
    </submittedName>
</protein>
<evidence type="ECO:0000313" key="5">
    <source>
        <dbReference type="Proteomes" id="UP000321891"/>
    </source>
</evidence>
<evidence type="ECO:0000313" key="2">
    <source>
        <dbReference type="EMBL" id="GAN60189.1"/>
    </source>
</evidence>
<dbReference type="EMBL" id="BJVU01000002">
    <property type="protein sequence ID" value="GEL58315.1"/>
    <property type="molecule type" value="Genomic_DNA"/>
</dbReference>
<dbReference type="AlphaFoldDB" id="A0A0D6N2K1"/>
<comment type="caution">
    <text evidence="2">The sequence shown here is derived from an EMBL/GenBank/DDBJ whole genome shotgun (WGS) entry which is preliminary data.</text>
</comment>
<gene>
    <name evidence="2" type="ORF">Abci_010_054</name>
    <name evidence="3" type="ORF">ACI01nite_09170</name>
</gene>
<proteinExistence type="predicted"/>
<organism evidence="2 4">
    <name type="scientific">Acetobacter cibinongensis</name>
    <dbReference type="NCBI Taxonomy" id="146475"/>
    <lineage>
        <taxon>Bacteria</taxon>
        <taxon>Pseudomonadati</taxon>
        <taxon>Pseudomonadota</taxon>
        <taxon>Alphaproteobacteria</taxon>
        <taxon>Acetobacterales</taxon>
        <taxon>Acetobacteraceae</taxon>
        <taxon>Acetobacter</taxon>
    </lineage>
</organism>
<feature type="transmembrane region" description="Helical" evidence="1">
    <location>
        <begin position="139"/>
        <end position="160"/>
    </location>
</feature>
<accession>A0A0D6N2K1</accession>
<keyword evidence="1" id="KW-1133">Transmembrane helix</keyword>
<feature type="transmembrane region" description="Helical" evidence="1">
    <location>
        <begin position="294"/>
        <end position="312"/>
    </location>
</feature>